<evidence type="ECO:0000259" key="3">
    <source>
        <dbReference type="Pfam" id="PF08530"/>
    </source>
</evidence>
<evidence type="ECO:0000256" key="1">
    <source>
        <dbReference type="ARBA" id="ARBA00022801"/>
    </source>
</evidence>
<sequence>MYGKANFIFQKWLKHPSFDKYWRSKMPDKKDFAKINIPVLTLTGYYDADQRGAMYYYNEHHKYNKNANHYLVIGPYGHSGVISGVDEEYNGYKIDSVAKINIEEISFQWFDYILKGKKKPEFLKDKVNYQVMGSNEWKSAPEINKISNGKLKLFLNRTKLEETESKLAYISQTVNFLERKDTLQSFSDEKILDNKLSPEYLKDRLIFESNVFENSFEINGSFTGNLKVSINKKDMDVILTVYEKLSSGQYLKLSHEYFARASYSKDNTKRNLLRPNLVENIPIKNTFSPVEK</sequence>
<dbReference type="GO" id="GO:0008239">
    <property type="term" value="F:dipeptidyl-peptidase activity"/>
    <property type="evidence" value="ECO:0007669"/>
    <property type="project" value="InterPro"/>
</dbReference>
<feature type="domain" description="Xaa-Pro dipeptidyl-peptidase-like" evidence="2">
    <location>
        <begin position="5"/>
        <end position="79"/>
    </location>
</feature>
<keyword evidence="5" id="KW-1185">Reference proteome</keyword>
<gene>
    <name evidence="4" type="ORF">AAFP95_01210</name>
</gene>
<evidence type="ECO:0000313" key="5">
    <source>
        <dbReference type="Proteomes" id="UP001463665"/>
    </source>
</evidence>
<dbReference type="InterPro" id="IPR013736">
    <property type="entry name" value="Xaa-Pro_dipept_C"/>
</dbReference>
<proteinExistence type="predicted"/>
<dbReference type="InterPro" id="IPR008979">
    <property type="entry name" value="Galactose-bd-like_sf"/>
</dbReference>
<dbReference type="SUPFAM" id="SSF49785">
    <property type="entry name" value="Galactose-binding domain-like"/>
    <property type="match status" value="1"/>
</dbReference>
<evidence type="ECO:0000313" key="4">
    <source>
        <dbReference type="EMBL" id="XAO76399.1"/>
    </source>
</evidence>
<dbReference type="Pfam" id="PF08530">
    <property type="entry name" value="PepX_C"/>
    <property type="match status" value="1"/>
</dbReference>
<name>A0AAU6WU81_9FLAO</name>
<dbReference type="RefSeq" id="WP_345767749.1">
    <property type="nucleotide sequence ID" value="NZ_CP154834.1"/>
</dbReference>
<dbReference type="InterPro" id="IPR000383">
    <property type="entry name" value="Xaa-Pro-like_dom"/>
</dbReference>
<dbReference type="SUPFAM" id="SSF53474">
    <property type="entry name" value="alpha/beta-Hydrolases"/>
    <property type="match status" value="1"/>
</dbReference>
<dbReference type="Pfam" id="PF02129">
    <property type="entry name" value="Peptidase_S15"/>
    <property type="match status" value="1"/>
</dbReference>
<dbReference type="Proteomes" id="UP001463665">
    <property type="component" value="Chromosome"/>
</dbReference>
<organism evidence="4 5">
    <name type="scientific">Chryseobacterium endophyticum</name>
    <dbReference type="NCBI Taxonomy" id="1854762"/>
    <lineage>
        <taxon>Bacteria</taxon>
        <taxon>Pseudomonadati</taxon>
        <taxon>Bacteroidota</taxon>
        <taxon>Flavobacteriia</taxon>
        <taxon>Flavobacteriales</taxon>
        <taxon>Weeksellaceae</taxon>
        <taxon>Chryseobacterium group</taxon>
        <taxon>Chryseobacterium</taxon>
    </lineage>
</organism>
<protein>
    <submittedName>
        <fullName evidence="4">CocE/NonD family hydrolase</fullName>
    </submittedName>
</protein>
<dbReference type="Gene3D" id="1.10.3020.10">
    <property type="entry name" value="alpha-amino acid ester hydrolase ( Helical cap domain)"/>
    <property type="match status" value="1"/>
</dbReference>
<dbReference type="AlphaFoldDB" id="A0AAU6WU81"/>
<dbReference type="Gene3D" id="2.60.120.260">
    <property type="entry name" value="Galactose-binding domain-like"/>
    <property type="match status" value="1"/>
</dbReference>
<reference evidence="4 5" key="1">
    <citation type="submission" date="2024-04" db="EMBL/GenBank/DDBJ databases">
        <title>Genome sequencing and assembly of rice foliar adapted Chryseobacterium endophyticum OsEnb-ALM-A6.</title>
        <authorList>
            <person name="Kumar S."/>
            <person name="Javed M."/>
            <person name="Chouhan V."/>
            <person name="Charishma K."/>
            <person name="Patel A."/>
            <person name="Kumar M."/>
            <person name="Sahu K.P."/>
            <person name="Kumar A."/>
        </authorList>
    </citation>
    <scope>NUCLEOTIDE SEQUENCE [LARGE SCALE GENOMIC DNA]</scope>
    <source>
        <strain evidence="4 5">OsEnb-ALM-A6</strain>
    </source>
</reference>
<accession>A0AAU6WU81</accession>
<evidence type="ECO:0000259" key="2">
    <source>
        <dbReference type="Pfam" id="PF02129"/>
    </source>
</evidence>
<keyword evidence="1 4" id="KW-0378">Hydrolase</keyword>
<dbReference type="Gene3D" id="3.40.50.1820">
    <property type="entry name" value="alpha/beta hydrolase"/>
    <property type="match status" value="1"/>
</dbReference>
<dbReference type="EMBL" id="CP154834">
    <property type="protein sequence ID" value="XAO76399.1"/>
    <property type="molecule type" value="Genomic_DNA"/>
</dbReference>
<feature type="domain" description="Xaa-Pro dipeptidyl-peptidase C-terminal" evidence="3">
    <location>
        <begin position="126"/>
        <end position="269"/>
    </location>
</feature>
<dbReference type="InterPro" id="IPR029058">
    <property type="entry name" value="AB_hydrolase_fold"/>
</dbReference>